<evidence type="ECO:0000256" key="7">
    <source>
        <dbReference type="ARBA" id="ARBA00022490"/>
    </source>
</evidence>
<dbReference type="PRINTS" id="PR00793">
    <property type="entry name" value="PROAMNOPTASE"/>
</dbReference>
<dbReference type="InterPro" id="IPR005944">
    <property type="entry name" value="Pro_iminopeptidase"/>
</dbReference>
<evidence type="ECO:0000313" key="15">
    <source>
        <dbReference type="EMBL" id="SDN62714.1"/>
    </source>
</evidence>
<evidence type="ECO:0000313" key="16">
    <source>
        <dbReference type="Proteomes" id="UP000198793"/>
    </source>
</evidence>
<dbReference type="InterPro" id="IPR029058">
    <property type="entry name" value="AB_hydrolase_fold"/>
</dbReference>
<comment type="subcellular location">
    <subcellularLocation>
        <location evidence="2 11">Cytoplasm</location>
    </subcellularLocation>
</comment>
<evidence type="ECO:0000256" key="6">
    <source>
        <dbReference type="ARBA" id="ARBA00022438"/>
    </source>
</evidence>
<comment type="catalytic activity">
    <reaction evidence="1 11 13">
        <text>Release of N-terminal proline from a peptide.</text>
        <dbReference type="EC" id="3.4.11.5"/>
    </reaction>
</comment>
<evidence type="ECO:0000256" key="2">
    <source>
        <dbReference type="ARBA" id="ARBA00004496"/>
    </source>
</evidence>
<evidence type="ECO:0000256" key="1">
    <source>
        <dbReference type="ARBA" id="ARBA00001585"/>
    </source>
</evidence>
<dbReference type="NCBIfam" id="TIGR01249">
    <property type="entry name" value="pro_imino_pep_1"/>
    <property type="match status" value="1"/>
</dbReference>
<dbReference type="AlphaFoldDB" id="A0A1H0CXU3"/>
<keyword evidence="7 11" id="KW-0963">Cytoplasm</keyword>
<evidence type="ECO:0000256" key="4">
    <source>
        <dbReference type="ARBA" id="ARBA00012568"/>
    </source>
</evidence>
<keyword evidence="9 11" id="KW-0378">Hydrolase</keyword>
<evidence type="ECO:0000256" key="5">
    <source>
        <dbReference type="ARBA" id="ARBA00021843"/>
    </source>
</evidence>
<keyword evidence="16" id="KW-1185">Reference proteome</keyword>
<feature type="active site" evidence="12">
    <location>
        <position position="270"/>
    </location>
</feature>
<feature type="active site" description="Proton donor" evidence="12">
    <location>
        <position position="298"/>
    </location>
</feature>
<dbReference type="STRING" id="1166073.SAMN05192530_101508"/>
<accession>A0A1H0CXU3</accession>
<evidence type="ECO:0000256" key="11">
    <source>
        <dbReference type="PIRNR" id="PIRNR006431"/>
    </source>
</evidence>
<dbReference type="GO" id="GO:0004177">
    <property type="term" value="F:aminopeptidase activity"/>
    <property type="evidence" value="ECO:0007669"/>
    <property type="project" value="UniProtKB-UniRule"/>
</dbReference>
<dbReference type="Pfam" id="PF00561">
    <property type="entry name" value="Abhydrolase_1"/>
    <property type="match status" value="1"/>
</dbReference>
<dbReference type="InterPro" id="IPR002410">
    <property type="entry name" value="Peptidase_S33"/>
</dbReference>
<dbReference type="Proteomes" id="UP000198793">
    <property type="component" value="Unassembled WGS sequence"/>
</dbReference>
<dbReference type="GO" id="GO:0006508">
    <property type="term" value="P:proteolysis"/>
    <property type="evidence" value="ECO:0007669"/>
    <property type="project" value="UniProtKB-KW"/>
</dbReference>
<dbReference type="EC" id="3.4.11.5" evidence="4 11"/>
<evidence type="ECO:0000256" key="10">
    <source>
        <dbReference type="ARBA" id="ARBA00029605"/>
    </source>
</evidence>
<evidence type="ECO:0000256" key="13">
    <source>
        <dbReference type="RuleBase" id="RU003421"/>
    </source>
</evidence>
<feature type="domain" description="AB hydrolase-1" evidence="14">
    <location>
        <begin position="40"/>
        <end position="301"/>
    </location>
</feature>
<dbReference type="EMBL" id="FNIT01000001">
    <property type="protein sequence ID" value="SDN62714.1"/>
    <property type="molecule type" value="Genomic_DNA"/>
</dbReference>
<dbReference type="Gene3D" id="3.40.50.1820">
    <property type="entry name" value="alpha/beta hydrolase"/>
    <property type="match status" value="1"/>
</dbReference>
<name>A0A1H0CXU3_9HYPH</name>
<dbReference type="PANTHER" id="PTHR43722:SF1">
    <property type="entry name" value="PROLINE IMINOPEPTIDASE"/>
    <property type="match status" value="1"/>
</dbReference>
<reference evidence="15 16" key="1">
    <citation type="submission" date="2016-10" db="EMBL/GenBank/DDBJ databases">
        <authorList>
            <person name="de Groot N.N."/>
        </authorList>
    </citation>
    <scope>NUCLEOTIDE SEQUENCE [LARGE SCALE GENOMIC DNA]</scope>
    <source>
        <strain evidence="16">L7-484,KACC 16230,DSM 25025</strain>
    </source>
</reference>
<sequence>MSAALRTLYPPIQPFRTERLPVGEGHELYVECCGNPAGQPILFLHGGPGSGSSPNHRRLFDPAHYRIILFDQRGCGRSSPLGSLHANTTTDLVADIERLRLHFRIERWMVFGGSWGSTLALAYGEAYPDRVEAMVLRGIFTGRRAELDWYYREGASRLFPDEWERFLAPLAPAARHDPIRGYHPLLTSPDPQVRARAARAWTDWEARTVSTRPPGLPLPPGVAASDAAVAFARIENHFFVNDLWLREGQLVEEAGRLAGIPGIIVQGRYDVVTPPVTAFDLHRAWPGSELQIVEDAGHAFSEPGTLDRLIRATDRLRQFRPVEPAS</sequence>
<dbReference type="SUPFAM" id="SSF53474">
    <property type="entry name" value="alpha/beta-Hydrolases"/>
    <property type="match status" value="1"/>
</dbReference>
<dbReference type="GO" id="GO:0005737">
    <property type="term" value="C:cytoplasm"/>
    <property type="evidence" value="ECO:0007669"/>
    <property type="project" value="UniProtKB-SubCell"/>
</dbReference>
<keyword evidence="6 11" id="KW-0031">Aminopeptidase</keyword>
<dbReference type="RefSeq" id="WP_210184132.1">
    <property type="nucleotide sequence ID" value="NZ_FNIT01000001.1"/>
</dbReference>
<evidence type="ECO:0000256" key="8">
    <source>
        <dbReference type="ARBA" id="ARBA00022670"/>
    </source>
</evidence>
<feature type="active site" description="Nucleophile" evidence="12">
    <location>
        <position position="114"/>
    </location>
</feature>
<keyword evidence="8 11" id="KW-0645">Protease</keyword>
<dbReference type="PRINTS" id="PR00111">
    <property type="entry name" value="ABHYDROLASE"/>
</dbReference>
<evidence type="ECO:0000256" key="9">
    <source>
        <dbReference type="ARBA" id="ARBA00022801"/>
    </source>
</evidence>
<dbReference type="InterPro" id="IPR000073">
    <property type="entry name" value="AB_hydrolase_1"/>
</dbReference>
<evidence type="ECO:0000256" key="12">
    <source>
        <dbReference type="PIRSR" id="PIRSR006431-1"/>
    </source>
</evidence>
<evidence type="ECO:0000256" key="3">
    <source>
        <dbReference type="ARBA" id="ARBA00010088"/>
    </source>
</evidence>
<organism evidence="15 16">
    <name type="scientific">Aureimonas jatrophae</name>
    <dbReference type="NCBI Taxonomy" id="1166073"/>
    <lineage>
        <taxon>Bacteria</taxon>
        <taxon>Pseudomonadati</taxon>
        <taxon>Pseudomonadota</taxon>
        <taxon>Alphaproteobacteria</taxon>
        <taxon>Hyphomicrobiales</taxon>
        <taxon>Aurantimonadaceae</taxon>
        <taxon>Aureimonas</taxon>
    </lineage>
</organism>
<evidence type="ECO:0000259" key="14">
    <source>
        <dbReference type="Pfam" id="PF00561"/>
    </source>
</evidence>
<protein>
    <recommendedName>
        <fullName evidence="5 11">Proline iminopeptidase</fullName>
        <shortName evidence="11">PIP</shortName>
        <ecNumber evidence="4 11">3.4.11.5</ecNumber>
    </recommendedName>
    <alternativeName>
        <fullName evidence="10 11">Prolyl aminopeptidase</fullName>
    </alternativeName>
</protein>
<gene>
    <name evidence="15" type="ORF">SAMN05192530_101508</name>
</gene>
<proteinExistence type="inferred from homology"/>
<dbReference type="PIRSF" id="PIRSF006431">
    <property type="entry name" value="Pept_S33"/>
    <property type="match status" value="1"/>
</dbReference>
<comment type="similarity">
    <text evidence="3 11 13">Belongs to the peptidase S33 family.</text>
</comment>
<dbReference type="PANTHER" id="PTHR43722">
    <property type="entry name" value="PROLINE IMINOPEPTIDASE"/>
    <property type="match status" value="1"/>
</dbReference>